<dbReference type="PANTHER" id="PTHR30349">
    <property type="entry name" value="PHAGE INTEGRASE-RELATED"/>
    <property type="match status" value="1"/>
</dbReference>
<name>A0A2S6NIK9_RHOGL</name>
<feature type="domain" description="Tyr recombinase" evidence="5">
    <location>
        <begin position="229"/>
        <end position="412"/>
    </location>
</feature>
<proteinExistence type="predicted"/>
<evidence type="ECO:0000256" key="2">
    <source>
        <dbReference type="ARBA" id="ARBA00023125"/>
    </source>
</evidence>
<accession>A0A2S6NIK9</accession>
<dbReference type="Gene3D" id="1.10.150.130">
    <property type="match status" value="1"/>
</dbReference>
<dbReference type="InterPro" id="IPR044068">
    <property type="entry name" value="CB"/>
</dbReference>
<evidence type="ECO:0000256" key="1">
    <source>
        <dbReference type="ARBA" id="ARBA00022908"/>
    </source>
</evidence>
<dbReference type="InterPro" id="IPR010998">
    <property type="entry name" value="Integrase_recombinase_N"/>
</dbReference>
<sequence length="419" mass="47186">MEANVFDDIFFTHTAERYRAASLAEQRERYLVHLKATGARRSTLRKCANDQLSLVRLLDLEDGDRVSPSQIEAAAVLWSQPRGRRCDRTASPKTRDRFVSHGVRWLNFLDWLDEPDDRRHPHDAEVRAFERWMREERGLSAATVHDYCRAADRFFVWLAGRGTPLIAVGMTDIDDAVAAEYGRGAWGRRTRHDYAQRLRAFFLFAETRGWCRAGLPAGIVAPRFMADETVPKGLPREDVVRLLASVGGDRPVDKRDRAILMLFIGYGLRTGEVGGLRLDDLDWENAMLRVRCPKPGRTHLWPLSQGVGHAILRYIRQARPSGFGRSLFFTTHAPIRPLDRKALGKMVRDRLAGIGVVTGRRGAHALRHAAAQHLLDRGTSMKVIGDFLGHRDPSSTTIYAKVDLAALREVAALDLEGLA</sequence>
<dbReference type="SUPFAM" id="SSF56349">
    <property type="entry name" value="DNA breaking-rejoining enzymes"/>
    <property type="match status" value="1"/>
</dbReference>
<dbReference type="GO" id="GO:0006310">
    <property type="term" value="P:DNA recombination"/>
    <property type="evidence" value="ECO:0007669"/>
    <property type="project" value="UniProtKB-KW"/>
</dbReference>
<dbReference type="GO" id="GO:0015074">
    <property type="term" value="P:DNA integration"/>
    <property type="evidence" value="ECO:0007669"/>
    <property type="project" value="UniProtKB-KW"/>
</dbReference>
<evidence type="ECO:0000313" key="8">
    <source>
        <dbReference type="Proteomes" id="UP000239724"/>
    </source>
</evidence>
<keyword evidence="1" id="KW-0229">DNA integration</keyword>
<evidence type="ECO:0000259" key="6">
    <source>
        <dbReference type="PROSITE" id="PS51900"/>
    </source>
</evidence>
<dbReference type="InterPro" id="IPR050090">
    <property type="entry name" value="Tyrosine_recombinase_XerCD"/>
</dbReference>
<dbReference type="InterPro" id="IPR002104">
    <property type="entry name" value="Integrase_catalytic"/>
</dbReference>
<keyword evidence="2 4" id="KW-0238">DNA-binding</keyword>
<dbReference type="AlphaFoldDB" id="A0A2S6NIK9"/>
<dbReference type="PROSITE" id="PS51898">
    <property type="entry name" value="TYR_RECOMBINASE"/>
    <property type="match status" value="1"/>
</dbReference>
<evidence type="ECO:0000256" key="4">
    <source>
        <dbReference type="PROSITE-ProRule" id="PRU01248"/>
    </source>
</evidence>
<dbReference type="GO" id="GO:0003677">
    <property type="term" value="F:DNA binding"/>
    <property type="evidence" value="ECO:0007669"/>
    <property type="project" value="UniProtKB-UniRule"/>
</dbReference>
<dbReference type="PROSITE" id="PS51900">
    <property type="entry name" value="CB"/>
    <property type="match status" value="1"/>
</dbReference>
<feature type="domain" description="Core-binding (CB)" evidence="6">
    <location>
        <begin position="123"/>
        <end position="206"/>
    </location>
</feature>
<evidence type="ECO:0000259" key="5">
    <source>
        <dbReference type="PROSITE" id="PS51898"/>
    </source>
</evidence>
<dbReference type="OrthoDB" id="7279018at2"/>
<reference evidence="7 8" key="1">
    <citation type="journal article" date="2018" name="Arch. Microbiol.">
        <title>New insights into the metabolic potential of the phototrophic purple bacterium Rhodopila globiformis DSM 161(T) from its draft genome sequence and evidence for a vanadium-dependent nitrogenase.</title>
        <authorList>
            <person name="Imhoff J.F."/>
            <person name="Rahn T."/>
            <person name="Kunzel S."/>
            <person name="Neulinger S.C."/>
        </authorList>
    </citation>
    <scope>NUCLEOTIDE SEQUENCE [LARGE SCALE GENOMIC DNA]</scope>
    <source>
        <strain evidence="7 8">DSM 161</strain>
    </source>
</reference>
<dbReference type="InterPro" id="IPR013762">
    <property type="entry name" value="Integrase-like_cat_sf"/>
</dbReference>
<dbReference type="PANTHER" id="PTHR30349:SF90">
    <property type="entry name" value="TYROSINE RECOMBINASE XERD"/>
    <property type="match status" value="1"/>
</dbReference>
<gene>
    <name evidence="7" type="ORF">CCS01_10800</name>
</gene>
<protein>
    <submittedName>
        <fullName evidence="7">Integrase</fullName>
    </submittedName>
</protein>
<dbReference type="EMBL" id="NHRY01000110">
    <property type="protein sequence ID" value="PPQ34462.1"/>
    <property type="molecule type" value="Genomic_DNA"/>
</dbReference>
<organism evidence="7 8">
    <name type="scientific">Rhodopila globiformis</name>
    <name type="common">Rhodopseudomonas globiformis</name>
    <dbReference type="NCBI Taxonomy" id="1071"/>
    <lineage>
        <taxon>Bacteria</taxon>
        <taxon>Pseudomonadati</taxon>
        <taxon>Pseudomonadota</taxon>
        <taxon>Alphaproteobacteria</taxon>
        <taxon>Acetobacterales</taxon>
        <taxon>Acetobacteraceae</taxon>
        <taxon>Rhodopila</taxon>
    </lineage>
</organism>
<dbReference type="InterPro" id="IPR011010">
    <property type="entry name" value="DNA_brk_join_enz"/>
</dbReference>
<comment type="caution">
    <text evidence="7">The sequence shown here is derived from an EMBL/GenBank/DDBJ whole genome shotgun (WGS) entry which is preliminary data.</text>
</comment>
<dbReference type="Pfam" id="PF00589">
    <property type="entry name" value="Phage_integrase"/>
    <property type="match status" value="1"/>
</dbReference>
<evidence type="ECO:0000256" key="3">
    <source>
        <dbReference type="ARBA" id="ARBA00023172"/>
    </source>
</evidence>
<evidence type="ECO:0000313" key="7">
    <source>
        <dbReference type="EMBL" id="PPQ34462.1"/>
    </source>
</evidence>
<keyword evidence="3" id="KW-0233">DNA recombination</keyword>
<dbReference type="Gene3D" id="1.10.443.10">
    <property type="entry name" value="Intergrase catalytic core"/>
    <property type="match status" value="1"/>
</dbReference>
<keyword evidence="8" id="KW-1185">Reference proteome</keyword>
<dbReference type="Proteomes" id="UP000239724">
    <property type="component" value="Unassembled WGS sequence"/>
</dbReference>